<proteinExistence type="predicted"/>
<dbReference type="Proteomes" id="UP001595783">
    <property type="component" value="Unassembled WGS sequence"/>
</dbReference>
<keyword evidence="4" id="KW-1185">Reference proteome</keyword>
<accession>A0ABV7ZK15</accession>
<comment type="caution">
    <text evidence="3">The sequence shown here is derived from an EMBL/GenBank/DDBJ whole genome shotgun (WGS) entry which is preliminary data.</text>
</comment>
<reference evidence="4" key="1">
    <citation type="journal article" date="2019" name="Int. J. Syst. Evol. Microbiol.">
        <title>The Global Catalogue of Microorganisms (GCM) 10K type strain sequencing project: providing services to taxonomists for standard genome sequencing and annotation.</title>
        <authorList>
            <consortium name="The Broad Institute Genomics Platform"/>
            <consortium name="The Broad Institute Genome Sequencing Center for Infectious Disease"/>
            <person name="Wu L."/>
            <person name="Ma J."/>
        </authorList>
    </citation>
    <scope>NUCLEOTIDE SEQUENCE [LARGE SCALE GENOMIC DNA]</scope>
    <source>
        <strain evidence="4">CCUG 53816</strain>
    </source>
</reference>
<feature type="compositionally biased region" description="Polar residues" evidence="1">
    <location>
        <begin position="1"/>
        <end position="11"/>
    </location>
</feature>
<dbReference type="RefSeq" id="WP_104752472.1">
    <property type="nucleotide sequence ID" value="NZ_FZMF01000028.1"/>
</dbReference>
<evidence type="ECO:0000313" key="3">
    <source>
        <dbReference type="EMBL" id="MFC3847741.1"/>
    </source>
</evidence>
<dbReference type="Pfam" id="PF21862">
    <property type="entry name" value="CiaD"/>
    <property type="match status" value="1"/>
</dbReference>
<feature type="region of interest" description="Disordered" evidence="1">
    <location>
        <begin position="1"/>
        <end position="37"/>
    </location>
</feature>
<evidence type="ECO:0000256" key="1">
    <source>
        <dbReference type="SAM" id="MobiDB-lite"/>
    </source>
</evidence>
<dbReference type="InterPro" id="IPR054057">
    <property type="entry name" value="CiaD_C"/>
</dbReference>
<sequence>MELKNIISQTLDEIGQKDPKPQTAPRPQAPACAPQQEEQAFLRDLEQKTLLLFEGLRAHQIKDLPTKLDLVLNYLQYQLYVVQERLKTYQQD</sequence>
<name>A0ABV7ZK15_9HELI</name>
<feature type="domain" description="Campylobacter invasion antigen D C-terminal" evidence="2">
    <location>
        <begin position="36"/>
        <end position="87"/>
    </location>
</feature>
<evidence type="ECO:0000259" key="2">
    <source>
        <dbReference type="Pfam" id="PF21862"/>
    </source>
</evidence>
<evidence type="ECO:0000313" key="4">
    <source>
        <dbReference type="Proteomes" id="UP001595783"/>
    </source>
</evidence>
<dbReference type="EMBL" id="JBHRZO010000018">
    <property type="protein sequence ID" value="MFC3847741.1"/>
    <property type="molecule type" value="Genomic_DNA"/>
</dbReference>
<organism evidence="3 4">
    <name type="scientific">Helicobacter baculiformis</name>
    <dbReference type="NCBI Taxonomy" id="427351"/>
    <lineage>
        <taxon>Bacteria</taxon>
        <taxon>Pseudomonadati</taxon>
        <taxon>Campylobacterota</taxon>
        <taxon>Epsilonproteobacteria</taxon>
        <taxon>Campylobacterales</taxon>
        <taxon>Helicobacteraceae</taxon>
        <taxon>Helicobacter</taxon>
    </lineage>
</organism>
<protein>
    <recommendedName>
        <fullName evidence="2">Campylobacter invasion antigen D C-terminal domain-containing protein</fullName>
    </recommendedName>
</protein>
<gene>
    <name evidence="3" type="ORF">ACFOPX_04235</name>
</gene>